<dbReference type="GO" id="GO:0003677">
    <property type="term" value="F:DNA binding"/>
    <property type="evidence" value="ECO:0007669"/>
    <property type="project" value="UniProtKB-KW"/>
</dbReference>
<dbReference type="InterPro" id="IPR025944">
    <property type="entry name" value="Sigma_54_int_dom_CS"/>
</dbReference>
<evidence type="ECO:0000313" key="8">
    <source>
        <dbReference type="Proteomes" id="UP000736328"/>
    </source>
</evidence>
<evidence type="ECO:0000256" key="1">
    <source>
        <dbReference type="ARBA" id="ARBA00022741"/>
    </source>
</evidence>
<dbReference type="Gene3D" id="1.25.40.10">
    <property type="entry name" value="Tetratricopeptide repeat domain"/>
    <property type="match status" value="2"/>
</dbReference>
<feature type="domain" description="Sigma-54 factor interaction" evidence="6">
    <location>
        <begin position="668"/>
        <end position="897"/>
    </location>
</feature>
<dbReference type="EMBL" id="JACQXR010000034">
    <property type="protein sequence ID" value="MBI4726132.1"/>
    <property type="molecule type" value="Genomic_DNA"/>
</dbReference>
<dbReference type="Gene3D" id="3.40.50.300">
    <property type="entry name" value="P-loop containing nucleotide triphosphate hydrolases"/>
    <property type="match status" value="1"/>
</dbReference>
<dbReference type="InterPro" id="IPR027417">
    <property type="entry name" value="P-loop_NTPase"/>
</dbReference>
<accession>A0A933IA56</accession>
<dbReference type="InterPro" id="IPR019734">
    <property type="entry name" value="TPR_rpt"/>
</dbReference>
<name>A0A933IA56_UNCT6</name>
<dbReference type="SMART" id="SM00382">
    <property type="entry name" value="AAA"/>
    <property type="match status" value="1"/>
</dbReference>
<dbReference type="PROSITE" id="PS50045">
    <property type="entry name" value="SIGMA54_INTERACT_4"/>
    <property type="match status" value="1"/>
</dbReference>
<dbReference type="PANTHER" id="PTHR32071">
    <property type="entry name" value="TRANSCRIPTIONAL REGULATORY PROTEIN"/>
    <property type="match status" value="1"/>
</dbReference>
<dbReference type="GO" id="GO:0005524">
    <property type="term" value="F:ATP binding"/>
    <property type="evidence" value="ECO:0007669"/>
    <property type="project" value="UniProtKB-KW"/>
</dbReference>
<dbReference type="InterPro" id="IPR058031">
    <property type="entry name" value="AAA_lid_NorR"/>
</dbReference>
<dbReference type="Proteomes" id="UP000736328">
    <property type="component" value="Unassembled WGS sequence"/>
</dbReference>
<dbReference type="InterPro" id="IPR029016">
    <property type="entry name" value="GAF-like_dom_sf"/>
</dbReference>
<dbReference type="InterPro" id="IPR011990">
    <property type="entry name" value="TPR-like_helical_dom_sf"/>
</dbReference>
<dbReference type="FunFam" id="3.40.50.300:FF:000006">
    <property type="entry name" value="DNA-binding transcriptional regulator NtrC"/>
    <property type="match status" value="1"/>
</dbReference>
<dbReference type="Pfam" id="PF00158">
    <property type="entry name" value="Sigma54_activat"/>
    <property type="match status" value="1"/>
</dbReference>
<evidence type="ECO:0000259" key="6">
    <source>
        <dbReference type="PROSITE" id="PS50045"/>
    </source>
</evidence>
<dbReference type="InterPro" id="IPR003593">
    <property type="entry name" value="AAA+_ATPase"/>
</dbReference>
<gene>
    <name evidence="7" type="ORF">HY768_02720</name>
</gene>
<keyword evidence="4" id="KW-0238">DNA-binding</keyword>
<keyword evidence="5" id="KW-0804">Transcription</keyword>
<dbReference type="GO" id="GO:0006355">
    <property type="term" value="P:regulation of DNA-templated transcription"/>
    <property type="evidence" value="ECO:0007669"/>
    <property type="project" value="InterPro"/>
</dbReference>
<dbReference type="SUPFAM" id="SSF55781">
    <property type="entry name" value="GAF domain-like"/>
    <property type="match status" value="1"/>
</dbReference>
<dbReference type="AlphaFoldDB" id="A0A933IA56"/>
<dbReference type="InterPro" id="IPR025943">
    <property type="entry name" value="Sigma_54_int_dom_ATP-bd_2"/>
</dbReference>
<dbReference type="Gene3D" id="3.30.450.40">
    <property type="match status" value="1"/>
</dbReference>
<keyword evidence="2" id="KW-0067">ATP-binding</keyword>
<evidence type="ECO:0000256" key="4">
    <source>
        <dbReference type="ARBA" id="ARBA00023125"/>
    </source>
</evidence>
<keyword evidence="1" id="KW-0547">Nucleotide-binding</keyword>
<protein>
    <submittedName>
        <fullName evidence="7">Sigma 54-interacting transcriptional regulator</fullName>
    </submittedName>
</protein>
<comment type="caution">
    <text evidence="7">The sequence shown here is derived from an EMBL/GenBank/DDBJ whole genome shotgun (WGS) entry which is preliminary data.</text>
</comment>
<dbReference type="CDD" id="cd00009">
    <property type="entry name" value="AAA"/>
    <property type="match status" value="1"/>
</dbReference>
<dbReference type="Pfam" id="PF25601">
    <property type="entry name" value="AAA_lid_14"/>
    <property type="match status" value="1"/>
</dbReference>
<dbReference type="Pfam" id="PF13181">
    <property type="entry name" value="TPR_8"/>
    <property type="match status" value="1"/>
</dbReference>
<reference evidence="7" key="1">
    <citation type="submission" date="2020-07" db="EMBL/GenBank/DDBJ databases">
        <title>Huge and variable diversity of episymbiotic CPR bacteria and DPANN archaea in groundwater ecosystems.</title>
        <authorList>
            <person name="He C.Y."/>
            <person name="Keren R."/>
            <person name="Whittaker M."/>
            <person name="Farag I.F."/>
            <person name="Doudna J."/>
            <person name="Cate J.H.D."/>
            <person name="Banfield J.F."/>
        </authorList>
    </citation>
    <scope>NUCLEOTIDE SEQUENCE</scope>
    <source>
        <strain evidence="7">NC_groundwater_1520_Pr4_B-0.1um_53_5</strain>
    </source>
</reference>
<dbReference type="InterPro" id="IPR009057">
    <property type="entry name" value="Homeodomain-like_sf"/>
</dbReference>
<keyword evidence="3" id="KW-0805">Transcription regulation</keyword>
<dbReference type="Gene3D" id="1.10.10.60">
    <property type="entry name" value="Homeodomain-like"/>
    <property type="match status" value="1"/>
</dbReference>
<evidence type="ECO:0000256" key="5">
    <source>
        <dbReference type="ARBA" id="ARBA00023163"/>
    </source>
</evidence>
<dbReference type="PANTHER" id="PTHR32071:SF117">
    <property type="entry name" value="PTS-DEPENDENT DIHYDROXYACETONE KINASE OPERON REGULATORY PROTEIN-RELATED"/>
    <property type="match status" value="1"/>
</dbReference>
<dbReference type="SUPFAM" id="SSF52540">
    <property type="entry name" value="P-loop containing nucleoside triphosphate hydrolases"/>
    <property type="match status" value="1"/>
</dbReference>
<dbReference type="SUPFAM" id="SSF48452">
    <property type="entry name" value="TPR-like"/>
    <property type="match status" value="3"/>
</dbReference>
<dbReference type="Gene3D" id="1.10.8.60">
    <property type="match status" value="1"/>
</dbReference>
<dbReference type="InterPro" id="IPR002078">
    <property type="entry name" value="Sigma_54_int"/>
</dbReference>
<dbReference type="PROSITE" id="PS00688">
    <property type="entry name" value="SIGMA54_INTERACT_3"/>
    <property type="match status" value="1"/>
</dbReference>
<dbReference type="SUPFAM" id="SSF46689">
    <property type="entry name" value="Homeodomain-like"/>
    <property type="match status" value="1"/>
</dbReference>
<evidence type="ECO:0000256" key="3">
    <source>
        <dbReference type="ARBA" id="ARBA00023015"/>
    </source>
</evidence>
<dbReference type="SMART" id="SM00065">
    <property type="entry name" value="GAF"/>
    <property type="match status" value="1"/>
</dbReference>
<sequence>MAALYQRVSRWAPAIELWERLAGSLSGEWEYHQTLAKLHANKGDYAKALEALEEGSKTAKNDDQQYLYLAYKGWALGLQGRQEEGGDILNRALETANSGGCSDGTFFQIYNLLARHHQSTNDFKQVVYWAEKAAGIEISDQIEKAKLFNNLGYSLWQEGELIKAKTYLDKSISLLEQEGQNNILCYALCNLGLINISLKDWGNALLCYQKAENNFNVDDSFALKANIIVNLALVYEKLNQIKLSKEKYLQASGVYREIADITGMAISLSNSALQDQILGKTAYAVKTLIHCLDLSRKNKLDYAEVIIRKDIGIVCIEDDRYGEGLDCIQKAMAVSSQKNLKIHWDCLYYGALAAGSLNDLISMNNYLIMAKDKAGDAIEKAQLKMLEGFYMAKNGDINKGVDLAMQAAGELKDSGDAAESAKAWLKAGEFALGTDGFNDAEKLMPGLLTAEAEFQKMGAPVYLERARNLILTAVRRLFAPGNILPGAQMLEGLYQIAALLDPDKNQAELAQSCLDVTVKLLNAERGGLFLTDENSKLFLAAKVDLDPDTQNDALEFSSHAVMAAAAGETMVVSNDAQLDESLKSRLSVKRNAIRSLLCLPLKSREGTLGAIYLDSRLKPGIFNQAQRDFTRALAQILGAVIESHRLLEELRSKNLEQQETGSKALAGLIGNSAAVKKMIKRIKAAAPTDVTVLLDGESGAGKEMAAQIVHQLSNRRDKKFLALDCGSLPETLLESELFGYIKGSFTGAHKDKAGLFEAADGGTVFLDEIASASPGVQARLLRVIEAGEIRRIGSETVSLVDVRMICATNKDLEIEINAGRFREDLYYRLKVIRISIPPLRERSEDVLVLAEYFKNKYQKKFNKGSLSFDEGAKRAIVMHNWPGNIRELENTIQKAVLLTSQRRITENELEIEGYRVDNAQSIRENHEGSQRQLIIRSLESAGYNFTKAAKIYGVSKRHFYRLTGKHGIKRDKNVK</sequence>
<proteinExistence type="predicted"/>
<dbReference type="SMART" id="SM00028">
    <property type="entry name" value="TPR"/>
    <property type="match status" value="5"/>
</dbReference>
<evidence type="ECO:0000313" key="7">
    <source>
        <dbReference type="EMBL" id="MBI4726132.1"/>
    </source>
</evidence>
<dbReference type="InterPro" id="IPR003018">
    <property type="entry name" value="GAF"/>
</dbReference>
<evidence type="ECO:0000256" key="2">
    <source>
        <dbReference type="ARBA" id="ARBA00022840"/>
    </source>
</evidence>
<organism evidence="7 8">
    <name type="scientific">candidate division TA06 bacterium</name>
    <dbReference type="NCBI Taxonomy" id="2250710"/>
    <lineage>
        <taxon>Bacteria</taxon>
        <taxon>Bacteria division TA06</taxon>
    </lineage>
</organism>
<dbReference type="Pfam" id="PF13185">
    <property type="entry name" value="GAF_2"/>
    <property type="match status" value="1"/>
</dbReference>
<dbReference type="PROSITE" id="PS00676">
    <property type="entry name" value="SIGMA54_INTERACT_2"/>
    <property type="match status" value="1"/>
</dbReference>